<organism evidence="7 8">
    <name type="scientific">Bacillus licheniformis</name>
    <dbReference type="NCBI Taxonomy" id="1402"/>
    <lineage>
        <taxon>Bacteria</taxon>
        <taxon>Bacillati</taxon>
        <taxon>Bacillota</taxon>
        <taxon>Bacilli</taxon>
        <taxon>Bacillales</taxon>
        <taxon>Bacillaceae</taxon>
        <taxon>Bacillus</taxon>
    </lineage>
</organism>
<dbReference type="NCBIfam" id="NF001808">
    <property type="entry name" value="PRK00522.1"/>
    <property type="match status" value="1"/>
</dbReference>
<dbReference type="OMA" id="ITQEPNY"/>
<comment type="similarity">
    <text evidence="6">Belongs to the peroxiredoxin family. Tpx subfamily.</text>
</comment>
<comment type="caution">
    <text evidence="7">The sequence shown here is derived from an EMBL/GenBank/DDBJ whole genome shotgun (WGS) entry which is preliminary data.</text>
</comment>
<name>A0A6C1WGK3_BACLI</name>
<dbReference type="EMBL" id="NILC01000001">
    <property type="protein sequence ID" value="TWL34150.1"/>
    <property type="molecule type" value="Genomic_DNA"/>
</dbReference>
<evidence type="ECO:0000313" key="7">
    <source>
        <dbReference type="EMBL" id="TWL34150.1"/>
    </source>
</evidence>
<evidence type="ECO:0000256" key="1">
    <source>
        <dbReference type="ARBA" id="ARBA00022559"/>
    </source>
</evidence>
<feature type="active site" description="Cysteine sulfenic acid (-SOH) intermediate" evidence="6">
    <location>
        <position position="61"/>
    </location>
</feature>
<comment type="function">
    <text evidence="6">Thiol-specific peroxidase that catalyzes the reduction of hydrogen peroxide and organic hydroperoxides to water and alcohols, respectively. Plays a role in cell protection against oxidative stress by detoxifying peroxides.</text>
</comment>
<dbReference type="AlphaFoldDB" id="A0A6C1WGK3"/>
<evidence type="ECO:0000256" key="6">
    <source>
        <dbReference type="HAMAP-Rule" id="MF_00269"/>
    </source>
</evidence>
<dbReference type="PANTHER" id="PTHR43110:SF1">
    <property type="entry name" value="THIOL PEROXIDASE"/>
    <property type="match status" value="1"/>
</dbReference>
<keyword evidence="4 6" id="KW-1015">Disulfide bond</keyword>
<dbReference type="InterPro" id="IPR036249">
    <property type="entry name" value="Thioredoxin-like_sf"/>
</dbReference>
<dbReference type="InterPro" id="IPR050455">
    <property type="entry name" value="Tpx_Peroxidase_subfamily"/>
</dbReference>
<dbReference type="GO" id="GO:0008379">
    <property type="term" value="F:thioredoxin peroxidase activity"/>
    <property type="evidence" value="ECO:0007669"/>
    <property type="project" value="UniProtKB-UniRule"/>
</dbReference>
<gene>
    <name evidence="6" type="primary">tpx</name>
    <name evidence="7" type="ORF">CHCC16736_1930</name>
</gene>
<dbReference type="PROSITE" id="PS01265">
    <property type="entry name" value="TPX"/>
    <property type="match status" value="1"/>
</dbReference>
<evidence type="ECO:0000256" key="2">
    <source>
        <dbReference type="ARBA" id="ARBA00022862"/>
    </source>
</evidence>
<keyword evidence="1 6" id="KW-0575">Peroxidase</keyword>
<dbReference type="InterPro" id="IPR018219">
    <property type="entry name" value="Tpx_CS"/>
</dbReference>
<dbReference type="PANTHER" id="PTHR43110">
    <property type="entry name" value="THIOL PEROXIDASE"/>
    <property type="match status" value="1"/>
</dbReference>
<evidence type="ECO:0000256" key="3">
    <source>
        <dbReference type="ARBA" id="ARBA00023002"/>
    </source>
</evidence>
<dbReference type="Gene3D" id="3.40.30.10">
    <property type="entry name" value="Glutaredoxin"/>
    <property type="match status" value="1"/>
</dbReference>
<keyword evidence="3 6" id="KW-0560">Oxidoreductase</keyword>
<comment type="catalytic activity">
    <reaction evidence="6">
        <text>a hydroperoxide + [thioredoxin]-dithiol = an alcohol + [thioredoxin]-disulfide + H2O</text>
        <dbReference type="Rhea" id="RHEA:62620"/>
        <dbReference type="Rhea" id="RHEA-COMP:10698"/>
        <dbReference type="Rhea" id="RHEA-COMP:10700"/>
        <dbReference type="ChEBI" id="CHEBI:15377"/>
        <dbReference type="ChEBI" id="CHEBI:29950"/>
        <dbReference type="ChEBI" id="CHEBI:30879"/>
        <dbReference type="ChEBI" id="CHEBI:35924"/>
        <dbReference type="ChEBI" id="CHEBI:50058"/>
        <dbReference type="EC" id="1.11.1.24"/>
    </reaction>
</comment>
<dbReference type="InterPro" id="IPR013766">
    <property type="entry name" value="Thioredoxin_domain"/>
</dbReference>
<proteinExistence type="inferred from homology"/>
<comment type="subunit">
    <text evidence="6">Homodimer.</text>
</comment>
<dbReference type="SUPFAM" id="SSF52833">
    <property type="entry name" value="Thioredoxin-like"/>
    <property type="match status" value="1"/>
</dbReference>
<comment type="miscellaneous">
    <text evidence="6">The active site is a conserved redox-active cysteine residue, the peroxidatic cysteine (C(P)), which makes the nucleophilic attack on the peroxide substrate. The peroxide oxidizes the C(P)-SH to cysteine sulfenic acid (C(P)-SOH), which then reacts with another cysteine residue, the resolving cysteine (C(R)), to form a disulfide bridge. The disulfide is subsequently reduced by an appropriate electron donor to complete the catalytic cycle. In this atypical 2-Cys peroxiredoxin, C(R) is present in the same subunit to form an intramolecular disulfide. The disulfide is subsequently reduced by thioredoxin.</text>
</comment>
<dbReference type="HAMAP" id="MF_00269">
    <property type="entry name" value="Tpx"/>
    <property type="match status" value="1"/>
</dbReference>
<evidence type="ECO:0000256" key="4">
    <source>
        <dbReference type="ARBA" id="ARBA00023157"/>
    </source>
</evidence>
<keyword evidence="2 6" id="KW-0049">Antioxidant</keyword>
<dbReference type="InterPro" id="IPR002065">
    <property type="entry name" value="TPX"/>
</dbReference>
<dbReference type="PROSITE" id="PS51352">
    <property type="entry name" value="THIOREDOXIN_2"/>
    <property type="match status" value="1"/>
</dbReference>
<dbReference type="InterPro" id="IPR013740">
    <property type="entry name" value="Redoxin"/>
</dbReference>
<dbReference type="Pfam" id="PF08534">
    <property type="entry name" value="Redoxin"/>
    <property type="match status" value="1"/>
</dbReference>
<sequence length="168" mass="18205">MMASITFKGNPVTLVGSEVKVGDQAPDFTVLSNSLEEVTLQDIKGKPAVISVIPSIDTGVCDAQTRRFNEEAAGLGSVKVYTISADLPFAQARWCGANGIENVETLSDHREMSFGEAFGVYIKELRLLARAVFVLDENGKVVYTEYVSEATNHPDYDKAIEAAKSLVK</sequence>
<reference evidence="7 8" key="1">
    <citation type="submission" date="2019-06" db="EMBL/GenBank/DDBJ databases">
        <title>Genome sequence analysis of &gt;100 Bacillus licheniformis strains suggests intrinsic resistance to this species.</title>
        <authorList>
            <person name="Wels M."/>
            <person name="Siezen R.J."/>
            <person name="Johansen E."/>
            <person name="Stuer-Lauridsen B."/>
            <person name="Bjerre K."/>
            <person name="Nielsen B.K.K."/>
        </authorList>
    </citation>
    <scope>NUCLEOTIDE SEQUENCE [LARGE SCALE GENOMIC DNA]</scope>
    <source>
        <strain evidence="7 8">BAC-16736</strain>
    </source>
</reference>
<protein>
    <recommendedName>
        <fullName evidence="6">Thiol peroxidase</fullName>
        <shortName evidence="6">Tpx</shortName>
        <ecNumber evidence="6">1.11.1.24</ecNumber>
    </recommendedName>
    <alternativeName>
        <fullName evidence="6">Peroxiredoxin tpx</fullName>
        <shortName evidence="6">Prx</shortName>
    </alternativeName>
    <alternativeName>
        <fullName evidence="6">Thioredoxin peroxidase</fullName>
    </alternativeName>
    <alternativeName>
        <fullName evidence="6">Thioredoxin-dependent peroxiredoxin</fullName>
    </alternativeName>
</protein>
<dbReference type="EC" id="1.11.1.24" evidence="6"/>
<evidence type="ECO:0000313" key="8">
    <source>
        <dbReference type="Proteomes" id="UP000435910"/>
    </source>
</evidence>
<accession>A0A6C1WGK3</accession>
<feature type="disulfide bond" description="Redox-active" evidence="6">
    <location>
        <begin position="61"/>
        <end position="95"/>
    </location>
</feature>
<keyword evidence="5 6" id="KW-0676">Redox-active center</keyword>
<dbReference type="Proteomes" id="UP000435910">
    <property type="component" value="Unassembled WGS sequence"/>
</dbReference>
<dbReference type="CDD" id="cd03014">
    <property type="entry name" value="PRX_Atyp2cys"/>
    <property type="match status" value="1"/>
</dbReference>
<evidence type="ECO:0000256" key="5">
    <source>
        <dbReference type="ARBA" id="ARBA00023284"/>
    </source>
</evidence>